<name>A0A1J4N5X6_9ACTN</name>
<dbReference type="AlphaFoldDB" id="A0A1J4N5X6"/>
<dbReference type="OrthoDB" id="9976760at2"/>
<keyword evidence="1" id="KW-0472">Membrane</keyword>
<proteinExistence type="predicted"/>
<feature type="transmembrane region" description="Helical" evidence="1">
    <location>
        <begin position="55"/>
        <end position="73"/>
    </location>
</feature>
<dbReference type="EMBL" id="JZDQ02000012">
    <property type="protein sequence ID" value="OIJ26922.1"/>
    <property type="molecule type" value="Genomic_DNA"/>
</dbReference>
<keyword evidence="1" id="KW-0812">Transmembrane</keyword>
<sequence>MELLEKVTAVRAAAAAAVLLVATAVLTVVGVGSSAWLITMVALSTGAALTLTVPYALLLALTGWGLVTGFAVNTGGQLTFAASDLRHLALLLALGIVASLYSPGSRV</sequence>
<accession>A0A1J4N5X6</accession>
<evidence type="ECO:0000313" key="3">
    <source>
        <dbReference type="Proteomes" id="UP000033772"/>
    </source>
</evidence>
<keyword evidence="1" id="KW-1133">Transmembrane helix</keyword>
<evidence type="ECO:0000256" key="1">
    <source>
        <dbReference type="SAM" id="Phobius"/>
    </source>
</evidence>
<reference evidence="2" key="1">
    <citation type="submission" date="2016-10" db="EMBL/GenBank/DDBJ databases">
        <title>Draft Genome Sequence of Nocardioides luteus Strain BAFB, an Alkane-Degrading Bacterium Isolated from JP-7 Polluted Soil.</title>
        <authorList>
            <person name="Brown L."/>
            <person name="Ruiz O.N."/>
            <person name="Gunasekera T."/>
        </authorList>
    </citation>
    <scope>NUCLEOTIDE SEQUENCE [LARGE SCALE GENOMIC DNA]</scope>
    <source>
        <strain evidence="2">BAFB</strain>
    </source>
</reference>
<protein>
    <recommendedName>
        <fullName evidence="4">Histidine kinase</fullName>
    </recommendedName>
</protein>
<feature type="transmembrane region" description="Helical" evidence="1">
    <location>
        <begin position="85"/>
        <end position="102"/>
    </location>
</feature>
<evidence type="ECO:0000313" key="2">
    <source>
        <dbReference type="EMBL" id="OIJ26922.1"/>
    </source>
</evidence>
<comment type="caution">
    <text evidence="2">The sequence shown here is derived from an EMBL/GenBank/DDBJ whole genome shotgun (WGS) entry which is preliminary data.</text>
</comment>
<organism evidence="2 3">
    <name type="scientific">Nocardioides luteus</name>
    <dbReference type="NCBI Taxonomy" id="1844"/>
    <lineage>
        <taxon>Bacteria</taxon>
        <taxon>Bacillati</taxon>
        <taxon>Actinomycetota</taxon>
        <taxon>Actinomycetes</taxon>
        <taxon>Propionibacteriales</taxon>
        <taxon>Nocardioidaceae</taxon>
        <taxon>Nocardioides</taxon>
    </lineage>
</organism>
<dbReference type="Proteomes" id="UP000033772">
    <property type="component" value="Unassembled WGS sequence"/>
</dbReference>
<dbReference type="RefSeq" id="WP_045547322.1">
    <property type="nucleotide sequence ID" value="NZ_JZDQ02000012.1"/>
</dbReference>
<evidence type="ECO:0008006" key="4">
    <source>
        <dbReference type="Google" id="ProtNLM"/>
    </source>
</evidence>
<keyword evidence="3" id="KW-1185">Reference proteome</keyword>
<feature type="transmembrane region" description="Helical" evidence="1">
    <location>
        <begin position="12"/>
        <end position="43"/>
    </location>
</feature>
<gene>
    <name evidence="2" type="ORF">UG56_010520</name>
</gene>